<sequence>MGALEALAGELACLNITDKEIREMQALHDRMLGYYRDGDLENYFAANQRIHEALWRGEDHTRTTTQHAGSAPPRRRAG</sequence>
<dbReference type="EMBL" id="CP030239">
    <property type="protein sequence ID" value="AWX94144.1"/>
    <property type="molecule type" value="Genomic_DNA"/>
</dbReference>
<gene>
    <name evidence="6" type="ORF">DPM13_17800</name>
</gene>
<keyword evidence="7" id="KW-1185">Reference proteome</keyword>
<accession>A0ABM6WUF1</accession>
<feature type="domain" description="GntR C-terminal" evidence="5">
    <location>
        <begin position="3"/>
        <end position="56"/>
    </location>
</feature>
<name>A0ABM6WUF1_9RHOB</name>
<evidence type="ECO:0000313" key="6">
    <source>
        <dbReference type="EMBL" id="AWX94144.1"/>
    </source>
</evidence>
<dbReference type="InterPro" id="IPR008920">
    <property type="entry name" value="TF_FadR/GntR_C"/>
</dbReference>
<evidence type="ECO:0000259" key="5">
    <source>
        <dbReference type="Pfam" id="PF07729"/>
    </source>
</evidence>
<evidence type="ECO:0000256" key="3">
    <source>
        <dbReference type="ARBA" id="ARBA00023163"/>
    </source>
</evidence>
<dbReference type="Pfam" id="PF07729">
    <property type="entry name" value="FCD"/>
    <property type="match status" value="1"/>
</dbReference>
<keyword evidence="1" id="KW-0805">Transcription regulation</keyword>
<evidence type="ECO:0000313" key="7">
    <source>
        <dbReference type="Proteomes" id="UP000249922"/>
    </source>
</evidence>
<dbReference type="Proteomes" id="UP000249922">
    <property type="component" value="Chromosome"/>
</dbReference>
<evidence type="ECO:0000256" key="2">
    <source>
        <dbReference type="ARBA" id="ARBA00023125"/>
    </source>
</evidence>
<keyword evidence="2" id="KW-0238">DNA-binding</keyword>
<dbReference type="Gene3D" id="1.20.120.530">
    <property type="entry name" value="GntR ligand-binding domain-like"/>
    <property type="match status" value="1"/>
</dbReference>
<keyword evidence="3" id="KW-0804">Transcription</keyword>
<organism evidence="6 7">
    <name type="scientific">Paracoccus mutanolyticus</name>
    <dbReference type="NCBI Taxonomy" id="1499308"/>
    <lineage>
        <taxon>Bacteria</taxon>
        <taxon>Pseudomonadati</taxon>
        <taxon>Pseudomonadota</taxon>
        <taxon>Alphaproteobacteria</taxon>
        <taxon>Rhodobacterales</taxon>
        <taxon>Paracoccaceae</taxon>
        <taxon>Paracoccus</taxon>
    </lineage>
</organism>
<dbReference type="RefSeq" id="WP_112888525.1">
    <property type="nucleotide sequence ID" value="NZ_CP030239.1"/>
</dbReference>
<dbReference type="InterPro" id="IPR011711">
    <property type="entry name" value="GntR_C"/>
</dbReference>
<proteinExistence type="predicted"/>
<evidence type="ECO:0000256" key="4">
    <source>
        <dbReference type="SAM" id="MobiDB-lite"/>
    </source>
</evidence>
<protein>
    <recommendedName>
        <fullName evidence="5">GntR C-terminal domain-containing protein</fullName>
    </recommendedName>
</protein>
<feature type="region of interest" description="Disordered" evidence="4">
    <location>
        <begin position="56"/>
        <end position="78"/>
    </location>
</feature>
<dbReference type="SUPFAM" id="SSF48008">
    <property type="entry name" value="GntR ligand-binding domain-like"/>
    <property type="match status" value="1"/>
</dbReference>
<reference evidence="6 7" key="1">
    <citation type="submission" date="2018-06" db="EMBL/GenBank/DDBJ databases">
        <title>Complete genome sequence of Paracoccus mutanolyticus strain RSP-02 isolated from cellulosic waste.</title>
        <authorList>
            <person name="Amrutha R.N."/>
            <person name="Shrivastav A."/>
            <person name="Buddana S.K."/>
            <person name="Deshpande U."/>
            <person name="Prakasham R.S."/>
        </authorList>
    </citation>
    <scope>NUCLEOTIDE SEQUENCE [LARGE SCALE GENOMIC DNA]</scope>
    <source>
        <strain evidence="6 7">RSP-02</strain>
    </source>
</reference>
<evidence type="ECO:0000256" key="1">
    <source>
        <dbReference type="ARBA" id="ARBA00023015"/>
    </source>
</evidence>